<dbReference type="Gene3D" id="3.30.70.1710">
    <property type="match status" value="2"/>
</dbReference>
<comment type="similarity">
    <text evidence="3">Belongs to the bacterial microcompartments protein family.</text>
</comment>
<comment type="subcellular location">
    <subcellularLocation>
        <location evidence="1">Bacterial microcompartment</location>
    </subcellularLocation>
</comment>
<feature type="domain" description="BMC" evidence="4">
    <location>
        <begin position="96"/>
        <end position="182"/>
    </location>
</feature>
<dbReference type="AlphaFoldDB" id="A0A8A0RJ18"/>
<evidence type="ECO:0000313" key="5">
    <source>
        <dbReference type="EMBL" id="QSQ08213.1"/>
    </source>
</evidence>
<evidence type="ECO:0000259" key="4">
    <source>
        <dbReference type="PROSITE" id="PS51930"/>
    </source>
</evidence>
<dbReference type="InterPro" id="IPR037233">
    <property type="entry name" value="CcmK-like_sf"/>
</dbReference>
<evidence type="ECO:0000256" key="1">
    <source>
        <dbReference type="ARBA" id="ARBA00024322"/>
    </source>
</evidence>
<proteinExistence type="inferred from homology"/>
<gene>
    <name evidence="5" type="primary">ccmK</name>
    <name evidence="5" type="ORF">H0A61_00533</name>
</gene>
<dbReference type="PROSITE" id="PS51930">
    <property type="entry name" value="BMC_2"/>
    <property type="match status" value="2"/>
</dbReference>
<sequence length="182" mass="19217">MKKSIGLVEFRSIAKGIEASDAMMKAADVRLIQALPLCPGKYVILIAGEVGAVENAVAAGINVGKEQVIDKLILPNVHSQVFPALTGTVEIKEYKSLGIIEVFSVAAAIKAGDAAVKASTVELMEIRLARGMGGKAFIFINGDVSAVKTAVQKGVDEIKDEGWLLNYSVIPSPNKELLAQLV</sequence>
<evidence type="ECO:0000256" key="2">
    <source>
        <dbReference type="ARBA" id="ARBA00024446"/>
    </source>
</evidence>
<dbReference type="KEGG" id="kme:H0A61_00533"/>
<dbReference type="InterPro" id="IPR050575">
    <property type="entry name" value="BMC_shell"/>
</dbReference>
<dbReference type="InterPro" id="IPR000249">
    <property type="entry name" value="BMC_dom"/>
</dbReference>
<dbReference type="SMART" id="SM00877">
    <property type="entry name" value="BMC"/>
    <property type="match status" value="2"/>
</dbReference>
<dbReference type="RefSeq" id="WP_206708443.1">
    <property type="nucleotide sequence ID" value="NZ_CP059066.1"/>
</dbReference>
<organism evidence="5 6">
    <name type="scientific">Koleobacter methoxysyntrophicus</name>
    <dbReference type="NCBI Taxonomy" id="2751313"/>
    <lineage>
        <taxon>Bacteria</taxon>
        <taxon>Bacillati</taxon>
        <taxon>Bacillota</taxon>
        <taxon>Clostridia</taxon>
        <taxon>Koleobacterales</taxon>
        <taxon>Koleobacteraceae</taxon>
        <taxon>Koleobacter</taxon>
    </lineage>
</organism>
<dbReference type="InterPro" id="IPR011238">
    <property type="entry name" value="Micro_shell_prot_PduT"/>
</dbReference>
<dbReference type="Proteomes" id="UP000662904">
    <property type="component" value="Chromosome"/>
</dbReference>
<dbReference type="CDD" id="cd07053">
    <property type="entry name" value="BMC_PduT_repeat1"/>
    <property type="match status" value="1"/>
</dbReference>
<evidence type="ECO:0000313" key="6">
    <source>
        <dbReference type="Proteomes" id="UP000662904"/>
    </source>
</evidence>
<evidence type="ECO:0000256" key="3">
    <source>
        <dbReference type="PROSITE-ProRule" id="PRU01278"/>
    </source>
</evidence>
<dbReference type="SUPFAM" id="SSF143414">
    <property type="entry name" value="CcmK-like"/>
    <property type="match status" value="2"/>
</dbReference>
<name>A0A8A0RJ18_9FIRM</name>
<dbReference type="Pfam" id="PF00936">
    <property type="entry name" value="BMC"/>
    <property type="match status" value="2"/>
</dbReference>
<keyword evidence="6" id="KW-1185">Reference proteome</keyword>
<accession>A0A8A0RJ18</accession>
<dbReference type="CDD" id="cd07054">
    <property type="entry name" value="BMC_PduT_repeat2"/>
    <property type="match status" value="1"/>
</dbReference>
<dbReference type="InterPro" id="IPR044872">
    <property type="entry name" value="CcmK/CsoS1_BMC"/>
</dbReference>
<protein>
    <submittedName>
        <fullName evidence="5">Carbon dioxide-concentrating mechanism protein CcmK</fullName>
    </submittedName>
</protein>
<feature type="domain" description="BMC" evidence="4">
    <location>
        <begin position="4"/>
        <end position="86"/>
    </location>
</feature>
<dbReference type="PIRSF" id="PIRSF034834">
    <property type="entry name" value="PduT"/>
    <property type="match status" value="1"/>
</dbReference>
<dbReference type="PANTHER" id="PTHR33941">
    <property type="entry name" value="PROPANEDIOL UTILIZATION PROTEIN PDUA"/>
    <property type="match status" value="1"/>
</dbReference>
<keyword evidence="2" id="KW-1283">Bacterial microcompartment</keyword>
<dbReference type="GO" id="GO:0031469">
    <property type="term" value="C:bacterial microcompartment"/>
    <property type="evidence" value="ECO:0007669"/>
    <property type="project" value="UniProtKB-SubCell"/>
</dbReference>
<dbReference type="EMBL" id="CP059066">
    <property type="protein sequence ID" value="QSQ08213.1"/>
    <property type="molecule type" value="Genomic_DNA"/>
</dbReference>
<reference evidence="5" key="1">
    <citation type="submission" date="2020-07" db="EMBL/GenBank/DDBJ databases">
        <title>Koleobacter methoxysyntrophicus gen. nov., sp. nov., a novel anaerobic bacterium isolated from deep subsurface oil field and proposal of Koleobacterales ord. nov. in the phylum Firmicutes.</title>
        <authorList>
            <person name="Sakamoto S."/>
            <person name="Tamaki H."/>
        </authorList>
    </citation>
    <scope>NUCLEOTIDE SEQUENCE</scope>
    <source>
        <strain evidence="5">NRmbB1</strain>
    </source>
</reference>
<dbReference type="PANTHER" id="PTHR33941:SF11">
    <property type="entry name" value="BACTERIAL MICROCOMPARTMENT SHELL PROTEIN PDUJ"/>
    <property type="match status" value="1"/>
</dbReference>